<evidence type="ECO:0000313" key="7">
    <source>
        <dbReference type="Proteomes" id="UP000271003"/>
    </source>
</evidence>
<feature type="domain" description="Alcohol dehydrogenase iron-type/glycerol dehydrogenase GldA" evidence="4">
    <location>
        <begin position="9"/>
        <end position="178"/>
    </location>
</feature>
<dbReference type="Proteomes" id="UP000271003">
    <property type="component" value="Chromosome"/>
</dbReference>
<dbReference type="CDD" id="cd08187">
    <property type="entry name" value="BDH"/>
    <property type="match status" value="1"/>
</dbReference>
<evidence type="ECO:0000256" key="1">
    <source>
        <dbReference type="ARBA" id="ARBA00001962"/>
    </source>
</evidence>
<dbReference type="Gene3D" id="1.20.1090.10">
    <property type="entry name" value="Dehydroquinate synthase-like - alpha domain"/>
    <property type="match status" value="1"/>
</dbReference>
<evidence type="ECO:0000259" key="4">
    <source>
        <dbReference type="Pfam" id="PF00465"/>
    </source>
</evidence>
<name>A0A2Z6I8Y6_9BURK</name>
<evidence type="ECO:0000313" key="6">
    <source>
        <dbReference type="EMBL" id="BBF22935.1"/>
    </source>
</evidence>
<dbReference type="Pfam" id="PF25137">
    <property type="entry name" value="ADH_Fe_C"/>
    <property type="match status" value="1"/>
</dbReference>
<sequence>MQNFSYYNPTRLVFGRGVETQVGSVVSEIVGPEAKVLVIYGGGSAKRSGLLDAVHASLEAAGIVVLEKGGVQPNPRMCFVRETVDWVRDQGVRAIIAVGGGSVIDTAKAVAVGVEYEGDCWDFFEGKAKVEKALPVFAVLTIPAAGSEQSTRCVITHHGTKTGIGTELIRPRAAFINPERFATLPAWQIGAGLVDMCSHIMERYFSKTDATEYVDGQCEAALRTIMASGLKVYNDPSDYDAWCQVGLAGSFAHNGYFGLGREEDWACHAIEHEISGWREEITHGAGLAVVIPAWMHYVSGFEPARFVQFAVNVMGVEPREDDAETIRLGIAKFAAWTQSVGMPGTLAALGAEDCPIEALARHCCRAGTVGHLKPLNVDDVAAILTGAAGNV</sequence>
<protein>
    <submittedName>
        <fullName evidence="6">Putative NADH-dependent butanol dehydrogenase 1</fullName>
    </submittedName>
</protein>
<dbReference type="SUPFAM" id="SSF56796">
    <property type="entry name" value="Dehydroquinate synthase-like"/>
    <property type="match status" value="1"/>
</dbReference>
<dbReference type="GO" id="GO:0046872">
    <property type="term" value="F:metal ion binding"/>
    <property type="evidence" value="ECO:0007669"/>
    <property type="project" value="InterPro"/>
</dbReference>
<dbReference type="InterPro" id="IPR056798">
    <property type="entry name" value="ADH_Fe_C"/>
</dbReference>
<proteinExistence type="inferred from homology"/>
<keyword evidence="3" id="KW-0560">Oxidoreductase</keyword>
<dbReference type="GO" id="GO:1990362">
    <property type="term" value="F:butanol dehydrogenase (NAD+) activity"/>
    <property type="evidence" value="ECO:0007669"/>
    <property type="project" value="InterPro"/>
</dbReference>
<dbReference type="AlphaFoldDB" id="A0A2Z6I8Y6"/>
<keyword evidence="7" id="KW-1185">Reference proteome</keyword>
<accession>A0A2Z6I8Y6</accession>
<gene>
    <name evidence="6" type="primary">yugJ</name>
    <name evidence="6" type="ORF">SUTMEG_08260</name>
</gene>
<dbReference type="InterPro" id="IPR044731">
    <property type="entry name" value="BDH-like"/>
</dbReference>
<dbReference type="RefSeq" id="WP_120176597.1">
    <property type="nucleotide sequence ID" value="NZ_AP018786.1"/>
</dbReference>
<dbReference type="GO" id="GO:0008106">
    <property type="term" value="F:alcohol dehydrogenase (NADP+) activity"/>
    <property type="evidence" value="ECO:0007669"/>
    <property type="project" value="TreeGrafter"/>
</dbReference>
<dbReference type="GO" id="GO:1990002">
    <property type="term" value="F:methylglyoxal reductase (NADPH) (acetol producing) activity"/>
    <property type="evidence" value="ECO:0007669"/>
    <property type="project" value="TreeGrafter"/>
</dbReference>
<evidence type="ECO:0000259" key="5">
    <source>
        <dbReference type="Pfam" id="PF25137"/>
    </source>
</evidence>
<dbReference type="FunFam" id="3.40.50.1970:FF:000003">
    <property type="entry name" value="Alcohol dehydrogenase, iron-containing"/>
    <property type="match status" value="1"/>
</dbReference>
<comment type="cofactor">
    <cofactor evidence="1">
        <name>Fe cation</name>
        <dbReference type="ChEBI" id="CHEBI:24875"/>
    </cofactor>
</comment>
<dbReference type="InterPro" id="IPR001670">
    <property type="entry name" value="ADH_Fe/GldA"/>
</dbReference>
<dbReference type="Gene3D" id="3.40.50.1970">
    <property type="match status" value="1"/>
</dbReference>
<dbReference type="EMBL" id="AP018786">
    <property type="protein sequence ID" value="BBF22935.1"/>
    <property type="molecule type" value="Genomic_DNA"/>
</dbReference>
<dbReference type="PANTHER" id="PTHR43633:SF1">
    <property type="entry name" value="ALCOHOL DEHYDROGENASE YQHD"/>
    <property type="match status" value="1"/>
</dbReference>
<feature type="domain" description="Fe-containing alcohol dehydrogenase-like C-terminal" evidence="5">
    <location>
        <begin position="192"/>
        <end position="386"/>
    </location>
</feature>
<dbReference type="GO" id="GO:0005829">
    <property type="term" value="C:cytosol"/>
    <property type="evidence" value="ECO:0007669"/>
    <property type="project" value="TreeGrafter"/>
</dbReference>
<organism evidence="6 7">
    <name type="scientific">Sutterella megalosphaeroides</name>
    <dbReference type="NCBI Taxonomy" id="2494234"/>
    <lineage>
        <taxon>Bacteria</taxon>
        <taxon>Pseudomonadati</taxon>
        <taxon>Pseudomonadota</taxon>
        <taxon>Betaproteobacteria</taxon>
        <taxon>Burkholderiales</taxon>
        <taxon>Sutterellaceae</taxon>
        <taxon>Sutterella</taxon>
    </lineage>
</organism>
<evidence type="ECO:0000256" key="3">
    <source>
        <dbReference type="ARBA" id="ARBA00023002"/>
    </source>
</evidence>
<dbReference type="OrthoDB" id="9778433at2"/>
<evidence type="ECO:0000256" key="2">
    <source>
        <dbReference type="ARBA" id="ARBA00007358"/>
    </source>
</evidence>
<dbReference type="PANTHER" id="PTHR43633">
    <property type="entry name" value="ALCOHOL DEHYDROGENASE YQHD"/>
    <property type="match status" value="1"/>
</dbReference>
<dbReference type="Pfam" id="PF00465">
    <property type="entry name" value="Fe-ADH"/>
    <property type="match status" value="1"/>
</dbReference>
<dbReference type="KEGG" id="sutt:SUTMEG_08260"/>
<comment type="similarity">
    <text evidence="2">Belongs to the iron-containing alcohol dehydrogenase family.</text>
</comment>
<reference evidence="6 7" key="1">
    <citation type="journal article" date="2018" name="Int. J. Syst. Evol. Microbiol.">
        <title>Mesosutterella multiformis gen. nov., sp. nov., a member of the family Sutterellaceae and Sutterella megalosphaeroides sp. nov., isolated from human faeces.</title>
        <authorList>
            <person name="Sakamoto M."/>
            <person name="Ikeyama N."/>
            <person name="Kunihiro T."/>
            <person name="Iino T."/>
            <person name="Yuki M."/>
            <person name="Ohkuma M."/>
        </authorList>
    </citation>
    <scope>NUCLEOTIDE SEQUENCE [LARGE SCALE GENOMIC DNA]</scope>
    <source>
        <strain evidence="6 7">6FBBBH3</strain>
    </source>
</reference>